<keyword evidence="3" id="KW-0813">Transport</keyword>
<protein>
    <recommendedName>
        <fullName evidence="8">Probable membrane transporter protein</fullName>
    </recommendedName>
</protein>
<feature type="transmembrane region" description="Helical" evidence="8">
    <location>
        <begin position="118"/>
        <end position="136"/>
    </location>
</feature>
<evidence type="ECO:0000256" key="1">
    <source>
        <dbReference type="ARBA" id="ARBA00004651"/>
    </source>
</evidence>
<name>A0A398BPG9_9RHOB</name>
<dbReference type="GO" id="GO:0005886">
    <property type="term" value="C:plasma membrane"/>
    <property type="evidence" value="ECO:0007669"/>
    <property type="project" value="UniProtKB-SubCell"/>
</dbReference>
<reference evidence="9 10" key="1">
    <citation type="submission" date="2018-09" db="EMBL/GenBank/DDBJ databases">
        <title>Gemmobacter lutimaris sp. nov., a marine bacterium isolated from tidal flat.</title>
        <authorList>
            <person name="Lee D.W."/>
            <person name="Yoo Y."/>
            <person name="Kim J.-J."/>
            <person name="Kim B.S."/>
        </authorList>
    </citation>
    <scope>NUCLEOTIDE SEQUENCE [LARGE SCALE GENOMIC DNA]</scope>
    <source>
        <strain evidence="9 10">YJ-T1-11</strain>
    </source>
</reference>
<dbReference type="PANTHER" id="PTHR30269">
    <property type="entry name" value="TRANSMEMBRANE PROTEIN YFCA"/>
    <property type="match status" value="1"/>
</dbReference>
<comment type="subcellular location">
    <subcellularLocation>
        <location evidence="1 8">Cell membrane</location>
        <topology evidence="1 8">Multi-pass membrane protein</topology>
    </subcellularLocation>
</comment>
<evidence type="ECO:0000256" key="3">
    <source>
        <dbReference type="ARBA" id="ARBA00022448"/>
    </source>
</evidence>
<accession>A0A398BPG9</accession>
<comment type="similarity">
    <text evidence="2 8">Belongs to the 4-toluene sulfonate uptake permease (TSUP) (TC 2.A.102) family.</text>
</comment>
<feature type="transmembrane region" description="Helical" evidence="8">
    <location>
        <begin position="211"/>
        <end position="230"/>
    </location>
</feature>
<keyword evidence="6 8" id="KW-1133">Transmembrane helix</keyword>
<feature type="transmembrane region" description="Helical" evidence="8">
    <location>
        <begin position="92"/>
        <end position="112"/>
    </location>
</feature>
<evidence type="ECO:0000256" key="8">
    <source>
        <dbReference type="RuleBase" id="RU363041"/>
    </source>
</evidence>
<evidence type="ECO:0000256" key="5">
    <source>
        <dbReference type="ARBA" id="ARBA00022692"/>
    </source>
</evidence>
<evidence type="ECO:0000313" key="10">
    <source>
        <dbReference type="Proteomes" id="UP000266649"/>
    </source>
</evidence>
<organism evidence="9 10">
    <name type="scientific">Gemmobacter lutimaris</name>
    <dbReference type="NCBI Taxonomy" id="2306023"/>
    <lineage>
        <taxon>Bacteria</taxon>
        <taxon>Pseudomonadati</taxon>
        <taxon>Pseudomonadota</taxon>
        <taxon>Alphaproteobacteria</taxon>
        <taxon>Rhodobacterales</taxon>
        <taxon>Paracoccaceae</taxon>
        <taxon>Gemmobacter</taxon>
    </lineage>
</organism>
<dbReference type="Pfam" id="PF01925">
    <property type="entry name" value="TauE"/>
    <property type="match status" value="1"/>
</dbReference>
<feature type="transmembrane region" description="Helical" evidence="8">
    <location>
        <begin position="148"/>
        <end position="166"/>
    </location>
</feature>
<dbReference type="AlphaFoldDB" id="A0A398BPG9"/>
<proteinExistence type="inferred from homology"/>
<gene>
    <name evidence="9" type="ORF">D2N39_18035</name>
</gene>
<sequence>MQRRGCAGGDRRHIGPVQGRRLMSTMLPAVLAAILVAGLARALTGFGFALLAVPLLSLHMAVPNAVALTIVLQVAMVPRDVFVSWRRLDRGYLLRLLVWALPAIPLGQLALLSVPAEGARMALAGLVLTGVGMRAAPPPLAGLLRRMPVGVAGFLAGFMGGLAAMPGPPVVLHALSRPDAPDRTRATLLLFFGALSICALPVLVQSGAADAGLGWLALSALPVLLLADSLGRRLSGYISVSAYHNLSAGLLCLSACLAVYPVLR</sequence>
<dbReference type="Proteomes" id="UP000266649">
    <property type="component" value="Unassembled WGS sequence"/>
</dbReference>
<dbReference type="PANTHER" id="PTHR30269:SF37">
    <property type="entry name" value="MEMBRANE TRANSPORTER PROTEIN"/>
    <property type="match status" value="1"/>
</dbReference>
<feature type="transmembrane region" description="Helical" evidence="8">
    <location>
        <begin position="242"/>
        <end position="263"/>
    </location>
</feature>
<evidence type="ECO:0000256" key="2">
    <source>
        <dbReference type="ARBA" id="ARBA00009142"/>
    </source>
</evidence>
<evidence type="ECO:0000256" key="4">
    <source>
        <dbReference type="ARBA" id="ARBA00022475"/>
    </source>
</evidence>
<evidence type="ECO:0000256" key="6">
    <source>
        <dbReference type="ARBA" id="ARBA00022989"/>
    </source>
</evidence>
<dbReference type="InterPro" id="IPR002781">
    <property type="entry name" value="TM_pro_TauE-like"/>
</dbReference>
<evidence type="ECO:0000313" key="9">
    <source>
        <dbReference type="EMBL" id="RID90448.1"/>
    </source>
</evidence>
<dbReference type="InterPro" id="IPR052017">
    <property type="entry name" value="TSUP"/>
</dbReference>
<keyword evidence="10" id="KW-1185">Reference proteome</keyword>
<feature type="transmembrane region" description="Helical" evidence="8">
    <location>
        <begin position="186"/>
        <end position="204"/>
    </location>
</feature>
<feature type="transmembrane region" description="Helical" evidence="8">
    <location>
        <begin position="46"/>
        <end position="72"/>
    </location>
</feature>
<keyword evidence="4 8" id="KW-1003">Cell membrane</keyword>
<keyword evidence="7 8" id="KW-0472">Membrane</keyword>
<evidence type="ECO:0000256" key="7">
    <source>
        <dbReference type="ARBA" id="ARBA00023136"/>
    </source>
</evidence>
<dbReference type="EMBL" id="QXXQ01000013">
    <property type="protein sequence ID" value="RID90448.1"/>
    <property type="molecule type" value="Genomic_DNA"/>
</dbReference>
<feature type="transmembrane region" description="Helical" evidence="8">
    <location>
        <begin position="21"/>
        <end position="40"/>
    </location>
</feature>
<comment type="caution">
    <text evidence="9">The sequence shown here is derived from an EMBL/GenBank/DDBJ whole genome shotgun (WGS) entry which is preliminary data.</text>
</comment>
<keyword evidence="5 8" id="KW-0812">Transmembrane</keyword>